<keyword evidence="1" id="KW-0812">Transmembrane</keyword>
<keyword evidence="1" id="KW-1133">Transmembrane helix</keyword>
<evidence type="ECO:0000256" key="1">
    <source>
        <dbReference type="SAM" id="Phobius"/>
    </source>
</evidence>
<organism evidence="3 4">
    <name type="scientific">Roseiarcus fermentans</name>
    <dbReference type="NCBI Taxonomy" id="1473586"/>
    <lineage>
        <taxon>Bacteria</taxon>
        <taxon>Pseudomonadati</taxon>
        <taxon>Pseudomonadota</taxon>
        <taxon>Alphaproteobacteria</taxon>
        <taxon>Hyphomicrobiales</taxon>
        <taxon>Roseiarcaceae</taxon>
        <taxon>Roseiarcus</taxon>
    </lineage>
</organism>
<dbReference type="EMBL" id="QNRK01000016">
    <property type="protein sequence ID" value="RBP11417.1"/>
    <property type="molecule type" value="Genomic_DNA"/>
</dbReference>
<evidence type="ECO:0000313" key="4">
    <source>
        <dbReference type="Proteomes" id="UP000253529"/>
    </source>
</evidence>
<dbReference type="OrthoDB" id="9806174at2"/>
<keyword evidence="1" id="KW-0472">Membrane</keyword>
<dbReference type="RefSeq" id="WP_113890201.1">
    <property type="nucleotide sequence ID" value="NZ_QNRK01000016.1"/>
</dbReference>
<feature type="transmembrane region" description="Helical" evidence="1">
    <location>
        <begin position="42"/>
        <end position="63"/>
    </location>
</feature>
<sequence>MAGILYSDTPWGLVTFVLLTLVLGGAGAWASGRALAQTWRPVAMILLYMLFLTAGVRFLHYALYGEPLLSAQFFLVAYVWNTLVAGFGYRAMRAQQMATQYSWAYERVGLSWRARSGA</sequence>
<dbReference type="Proteomes" id="UP000253529">
    <property type="component" value="Unassembled WGS sequence"/>
</dbReference>
<evidence type="ECO:0000259" key="2">
    <source>
        <dbReference type="Pfam" id="PF21741"/>
    </source>
</evidence>
<dbReference type="InterPro" id="IPR049201">
    <property type="entry name" value="DUF6867"/>
</dbReference>
<feature type="transmembrane region" description="Helical" evidence="1">
    <location>
        <begin position="12"/>
        <end position="30"/>
    </location>
</feature>
<name>A0A366F9X5_9HYPH</name>
<comment type="caution">
    <text evidence="3">The sequence shown here is derived from an EMBL/GenBank/DDBJ whole genome shotgun (WGS) entry which is preliminary data.</text>
</comment>
<keyword evidence="4" id="KW-1185">Reference proteome</keyword>
<gene>
    <name evidence="3" type="ORF">DFR50_116112</name>
</gene>
<protein>
    <recommendedName>
        <fullName evidence="2">DUF6867 domain-containing protein</fullName>
    </recommendedName>
</protein>
<proteinExistence type="predicted"/>
<feature type="domain" description="DUF6867" evidence="2">
    <location>
        <begin position="13"/>
        <end position="114"/>
    </location>
</feature>
<accession>A0A366F9X5</accession>
<dbReference type="Pfam" id="PF21741">
    <property type="entry name" value="DUF6867"/>
    <property type="match status" value="1"/>
</dbReference>
<dbReference type="AlphaFoldDB" id="A0A366F9X5"/>
<feature type="transmembrane region" description="Helical" evidence="1">
    <location>
        <begin position="69"/>
        <end position="89"/>
    </location>
</feature>
<reference evidence="3 4" key="1">
    <citation type="submission" date="2018-06" db="EMBL/GenBank/DDBJ databases">
        <title>Genomic Encyclopedia of Type Strains, Phase IV (KMG-IV): sequencing the most valuable type-strain genomes for metagenomic binning, comparative biology and taxonomic classification.</title>
        <authorList>
            <person name="Goeker M."/>
        </authorList>
    </citation>
    <scope>NUCLEOTIDE SEQUENCE [LARGE SCALE GENOMIC DNA]</scope>
    <source>
        <strain evidence="3 4">DSM 24875</strain>
    </source>
</reference>
<evidence type="ECO:0000313" key="3">
    <source>
        <dbReference type="EMBL" id="RBP11417.1"/>
    </source>
</evidence>